<feature type="chain" id="PRO_5047500491" description="Secreted protein" evidence="1">
    <location>
        <begin position="26"/>
        <end position="150"/>
    </location>
</feature>
<keyword evidence="1" id="KW-0732">Signal</keyword>
<name>A0ABV9U0J9_9ACTN</name>
<sequence length="150" mass="15719">MRGRLGTAAALALAATALTAPAAHATTGTRSFSCTQTSVTRPAYKRAASGTIDGTDDLLSATVTHVATGKVDITTNTPVLDNAFLDGWYLQHNNWNTWRLGIVGTGQYPVYYLMIPASPIASGTPFNGLVYIDFGPQGGANDFQMSCTAS</sequence>
<feature type="signal peptide" evidence="1">
    <location>
        <begin position="1"/>
        <end position="25"/>
    </location>
</feature>
<keyword evidence="3" id="KW-1185">Reference proteome</keyword>
<dbReference type="Proteomes" id="UP001595872">
    <property type="component" value="Unassembled WGS sequence"/>
</dbReference>
<gene>
    <name evidence="2" type="ORF">ACFPCY_17905</name>
</gene>
<accession>A0ABV9U0J9</accession>
<evidence type="ECO:0000313" key="3">
    <source>
        <dbReference type="Proteomes" id="UP001595872"/>
    </source>
</evidence>
<evidence type="ECO:0008006" key="4">
    <source>
        <dbReference type="Google" id="ProtNLM"/>
    </source>
</evidence>
<comment type="caution">
    <text evidence="2">The sequence shown here is derived from an EMBL/GenBank/DDBJ whole genome shotgun (WGS) entry which is preliminary data.</text>
</comment>
<evidence type="ECO:0000256" key="1">
    <source>
        <dbReference type="SAM" id="SignalP"/>
    </source>
</evidence>
<dbReference type="EMBL" id="JBHSIT010000005">
    <property type="protein sequence ID" value="MFC4909201.1"/>
    <property type="molecule type" value="Genomic_DNA"/>
</dbReference>
<proteinExistence type="predicted"/>
<organism evidence="2 3">
    <name type="scientific">Actinomadura gamaensis</name>
    <dbReference type="NCBI Taxonomy" id="1763541"/>
    <lineage>
        <taxon>Bacteria</taxon>
        <taxon>Bacillati</taxon>
        <taxon>Actinomycetota</taxon>
        <taxon>Actinomycetes</taxon>
        <taxon>Streptosporangiales</taxon>
        <taxon>Thermomonosporaceae</taxon>
        <taxon>Actinomadura</taxon>
    </lineage>
</organism>
<protein>
    <recommendedName>
        <fullName evidence="4">Secreted protein</fullName>
    </recommendedName>
</protein>
<reference evidence="3" key="1">
    <citation type="journal article" date="2019" name="Int. J. Syst. Evol. Microbiol.">
        <title>The Global Catalogue of Microorganisms (GCM) 10K type strain sequencing project: providing services to taxonomists for standard genome sequencing and annotation.</title>
        <authorList>
            <consortium name="The Broad Institute Genomics Platform"/>
            <consortium name="The Broad Institute Genome Sequencing Center for Infectious Disease"/>
            <person name="Wu L."/>
            <person name="Ma J."/>
        </authorList>
    </citation>
    <scope>NUCLEOTIDE SEQUENCE [LARGE SCALE GENOMIC DNA]</scope>
    <source>
        <strain evidence="3">KLKA75</strain>
    </source>
</reference>
<evidence type="ECO:0000313" key="2">
    <source>
        <dbReference type="EMBL" id="MFC4909201.1"/>
    </source>
</evidence>
<dbReference type="RefSeq" id="WP_378256535.1">
    <property type="nucleotide sequence ID" value="NZ_JBHSIT010000005.1"/>
</dbReference>